<dbReference type="InterPro" id="IPR018062">
    <property type="entry name" value="HTH_AraC-typ_CS"/>
</dbReference>
<keyword evidence="3" id="KW-0804">Transcription</keyword>
<dbReference type="PROSITE" id="PS00041">
    <property type="entry name" value="HTH_ARAC_FAMILY_1"/>
    <property type="match status" value="1"/>
</dbReference>
<feature type="domain" description="Response regulatory" evidence="6">
    <location>
        <begin position="1"/>
        <end position="116"/>
    </location>
</feature>
<dbReference type="SUPFAM" id="SSF46689">
    <property type="entry name" value="Homeodomain-like"/>
    <property type="match status" value="1"/>
</dbReference>
<dbReference type="RefSeq" id="WP_381442756.1">
    <property type="nucleotide sequence ID" value="NZ_JBHSNP010000010.1"/>
</dbReference>
<dbReference type="PANTHER" id="PTHR43280:SF28">
    <property type="entry name" value="HTH-TYPE TRANSCRIPTIONAL ACTIVATOR RHAS"/>
    <property type="match status" value="1"/>
</dbReference>
<dbReference type="InterPro" id="IPR018060">
    <property type="entry name" value="HTH_AraC"/>
</dbReference>
<dbReference type="SMART" id="SM00342">
    <property type="entry name" value="HTH_ARAC"/>
    <property type="match status" value="1"/>
</dbReference>
<dbReference type="Gene3D" id="1.10.10.60">
    <property type="entry name" value="Homeodomain-like"/>
    <property type="match status" value="1"/>
</dbReference>
<dbReference type="PROSITE" id="PS01124">
    <property type="entry name" value="HTH_ARAC_FAMILY_2"/>
    <property type="match status" value="1"/>
</dbReference>
<dbReference type="Gene3D" id="3.40.50.2300">
    <property type="match status" value="1"/>
</dbReference>
<dbReference type="EMBL" id="JBHSNP010000010">
    <property type="protein sequence ID" value="MFC5602607.1"/>
    <property type="molecule type" value="Genomic_DNA"/>
</dbReference>
<keyword evidence="8" id="KW-1185">Reference proteome</keyword>
<keyword evidence="2" id="KW-0238">DNA-binding</keyword>
<evidence type="ECO:0000259" key="6">
    <source>
        <dbReference type="PROSITE" id="PS50110"/>
    </source>
</evidence>
<organism evidence="7 8">
    <name type="scientific">Sporosarcina koreensis</name>
    <dbReference type="NCBI Taxonomy" id="334735"/>
    <lineage>
        <taxon>Bacteria</taxon>
        <taxon>Bacillati</taxon>
        <taxon>Bacillota</taxon>
        <taxon>Bacilli</taxon>
        <taxon>Bacillales</taxon>
        <taxon>Caryophanaceae</taxon>
        <taxon>Sporosarcina</taxon>
    </lineage>
</organism>
<evidence type="ECO:0000313" key="7">
    <source>
        <dbReference type="EMBL" id="MFC5602607.1"/>
    </source>
</evidence>
<evidence type="ECO:0000256" key="2">
    <source>
        <dbReference type="ARBA" id="ARBA00023125"/>
    </source>
</evidence>
<evidence type="ECO:0000256" key="4">
    <source>
        <dbReference type="PROSITE-ProRule" id="PRU00169"/>
    </source>
</evidence>
<reference evidence="8" key="1">
    <citation type="journal article" date="2019" name="Int. J. Syst. Evol. Microbiol.">
        <title>The Global Catalogue of Microorganisms (GCM) 10K type strain sequencing project: providing services to taxonomists for standard genome sequencing and annotation.</title>
        <authorList>
            <consortium name="The Broad Institute Genomics Platform"/>
            <consortium name="The Broad Institute Genome Sequencing Center for Infectious Disease"/>
            <person name="Wu L."/>
            <person name="Ma J."/>
        </authorList>
    </citation>
    <scope>NUCLEOTIDE SEQUENCE [LARGE SCALE GENOMIC DNA]</scope>
    <source>
        <strain evidence="8">KACC 11299</strain>
    </source>
</reference>
<keyword evidence="4" id="KW-0597">Phosphoprotein</keyword>
<feature type="domain" description="HTH araC/xylS-type" evidence="5">
    <location>
        <begin position="391"/>
        <end position="490"/>
    </location>
</feature>
<evidence type="ECO:0000256" key="1">
    <source>
        <dbReference type="ARBA" id="ARBA00023015"/>
    </source>
</evidence>
<evidence type="ECO:0000313" key="8">
    <source>
        <dbReference type="Proteomes" id="UP001596071"/>
    </source>
</evidence>
<proteinExistence type="predicted"/>
<dbReference type="PANTHER" id="PTHR43280">
    <property type="entry name" value="ARAC-FAMILY TRANSCRIPTIONAL REGULATOR"/>
    <property type="match status" value="1"/>
</dbReference>
<evidence type="ECO:0000256" key="3">
    <source>
        <dbReference type="ARBA" id="ARBA00023163"/>
    </source>
</evidence>
<keyword evidence="1" id="KW-0805">Transcription regulation</keyword>
<dbReference type="Pfam" id="PF12833">
    <property type="entry name" value="HTH_18"/>
    <property type="match status" value="1"/>
</dbReference>
<accession>A0ABW0TUB9</accession>
<comment type="caution">
    <text evidence="7">The sequence shown here is derived from an EMBL/GenBank/DDBJ whole genome shotgun (WGS) entry which is preliminary data.</text>
</comment>
<feature type="modified residue" description="4-aspartylphosphate" evidence="4">
    <location>
        <position position="53"/>
    </location>
</feature>
<sequence>MRIHLLAKDNLEAEGIRWLVESQMTGIDLFKWDSIEEFAKIGNEEVPDLLLLDMDAWMQEGESFGELLKKSNVRWLGISSERIFQTAYRGLRYRAEDVLFRPFSPVDLIKHIQQIRYQLRSERHRHIIDSHKEDQTMRIDYSDLFLTGSVSNQSITMIAIVTPDTTTLPRLYDELHQFPFTTEQQIFALSDCVLCVQHTQETELYQEEYHAFLAGWKEDTGESLAIVINDSPSLHSLKETYAQTKQLKEKIFFEGYDIVLSNSEYRNWSAMDPFLTPLEQRQWIEMLEKRDAKEIRKWVEQEFFTYEEPYPDPEMVRIRLTSVLAQVRRYMKSYNMRTLEWENSYHAVFQQIIRKPVIHEIVKELLTFITKLLLHGDGDVHSQAEEQSLVERVQTLIEANYWDAQWNLTACADALRLNKSTLSRRFSAESGQLFRDVLHKVRIREAKRLLKETDLSLEEISRLTGYSNQSYFTMKFKQLEGRTPSSYHFNV</sequence>
<dbReference type="InterPro" id="IPR001789">
    <property type="entry name" value="Sig_transdc_resp-reg_receiver"/>
</dbReference>
<protein>
    <submittedName>
        <fullName evidence="7">Helix-turn-helix domain-containing protein</fullName>
    </submittedName>
</protein>
<dbReference type="SUPFAM" id="SSF52172">
    <property type="entry name" value="CheY-like"/>
    <property type="match status" value="1"/>
</dbReference>
<dbReference type="InterPro" id="IPR011006">
    <property type="entry name" value="CheY-like_superfamily"/>
</dbReference>
<dbReference type="Proteomes" id="UP001596071">
    <property type="component" value="Unassembled WGS sequence"/>
</dbReference>
<evidence type="ECO:0000259" key="5">
    <source>
        <dbReference type="PROSITE" id="PS01124"/>
    </source>
</evidence>
<name>A0ABW0TUB9_9BACL</name>
<dbReference type="PROSITE" id="PS50110">
    <property type="entry name" value="RESPONSE_REGULATORY"/>
    <property type="match status" value="1"/>
</dbReference>
<dbReference type="InterPro" id="IPR009057">
    <property type="entry name" value="Homeodomain-like_sf"/>
</dbReference>
<gene>
    <name evidence="7" type="ORF">ACFPTP_05200</name>
</gene>